<dbReference type="Gene3D" id="2.40.320.10">
    <property type="entry name" value="Hypothetical Protein Pfu-838710-001"/>
    <property type="match status" value="1"/>
</dbReference>
<dbReference type="Proteomes" id="UP000273022">
    <property type="component" value="Unassembled WGS sequence"/>
</dbReference>
<dbReference type="OrthoDB" id="3034217at2"/>
<dbReference type="SMART" id="SM01118">
    <property type="entry name" value="CYTH"/>
    <property type="match status" value="1"/>
</dbReference>
<reference evidence="2 3" key="1">
    <citation type="submission" date="2018-09" db="EMBL/GenBank/DDBJ databases">
        <title>Phylogeny of the Shewanellaceae, and recommendation for two new genera, Pseudoshewanella and Parashewanella.</title>
        <authorList>
            <person name="Wang G."/>
        </authorList>
    </citation>
    <scope>NUCLEOTIDE SEQUENCE [LARGE SCALE GENOMIC DNA]</scope>
    <source>
        <strain evidence="2 3">KCTC 22492</strain>
    </source>
</reference>
<dbReference type="InterPro" id="IPR039013">
    <property type="entry name" value="YgiF"/>
</dbReference>
<sequence>MGSEIELKLLITTEQTTNIELFFQTLEQCQTIKPKWLANQYFDTPDLQLRRWDMGLRIRRAENFSEQTIKTAGTVVGGLHTRPEYNVEIETEIPVLQLFSENIWPSDCVMSHTQSQLVCIFETNFNRQTWIIDFQGSQIEAALDIGDITSELSGVSRTEPICELELELLSGDSGVLVALATQIARTIPVRLGKSSKAKRGYQLAGKSPVTHLSPLSFIPISQSCSSQQAIINFLETGLERWQLLEAMIKDCINDRQACAQLWFRLRSCIRLIKLSLSQIQPLTSVLSKTFSQLEKQLAFIDLARALLDVKQHQYEFTHFVEHGTLIEFVDKKLDDINFATELNALLALPIYGQIQLITLATLFDSHSNNNMLALPLLAANMQNQTWSKIIQHMPANTKMSVEEYQQLSPLLEEAILVGLSYGELYAQKPRDKFRAPWLDLARGIALLDGYQILKKYAHDLNLSTYDWLEDKQSTLITAMEHTRTKALKSKAYWT</sequence>
<dbReference type="GO" id="GO:0050355">
    <property type="term" value="F:inorganic triphosphate phosphatase activity"/>
    <property type="evidence" value="ECO:0007669"/>
    <property type="project" value="InterPro"/>
</dbReference>
<dbReference type="InterPro" id="IPR033469">
    <property type="entry name" value="CYTH-like_dom_sf"/>
</dbReference>
<protein>
    <submittedName>
        <fullName evidence="2">CYTH domain-containing protein</fullName>
    </submittedName>
</protein>
<organism evidence="2 3">
    <name type="scientific">Parashewanella spongiae</name>
    <dbReference type="NCBI Taxonomy" id="342950"/>
    <lineage>
        <taxon>Bacteria</taxon>
        <taxon>Pseudomonadati</taxon>
        <taxon>Pseudomonadota</taxon>
        <taxon>Gammaproteobacteria</taxon>
        <taxon>Alteromonadales</taxon>
        <taxon>Shewanellaceae</taxon>
        <taxon>Parashewanella</taxon>
    </lineage>
</organism>
<evidence type="ECO:0000313" key="3">
    <source>
        <dbReference type="Proteomes" id="UP000273022"/>
    </source>
</evidence>
<evidence type="ECO:0000313" key="2">
    <source>
        <dbReference type="EMBL" id="RJY18372.1"/>
    </source>
</evidence>
<proteinExistence type="predicted"/>
<accession>A0A3A6TZ10</accession>
<dbReference type="CDD" id="cd07756">
    <property type="entry name" value="CYTH-like_Pase_CHAD"/>
    <property type="match status" value="1"/>
</dbReference>
<dbReference type="SUPFAM" id="SSF55154">
    <property type="entry name" value="CYTH-like phosphatases"/>
    <property type="match status" value="1"/>
</dbReference>
<dbReference type="PROSITE" id="PS51707">
    <property type="entry name" value="CYTH"/>
    <property type="match status" value="1"/>
</dbReference>
<gene>
    <name evidence="2" type="ORF">D5R81_05755</name>
</gene>
<dbReference type="AlphaFoldDB" id="A0A3A6TZ10"/>
<keyword evidence="3" id="KW-1185">Reference proteome</keyword>
<dbReference type="PANTHER" id="PTHR39569">
    <property type="entry name" value="INORGANIC TRIPHOSPHATASE"/>
    <property type="match status" value="1"/>
</dbReference>
<dbReference type="RefSeq" id="WP_121852700.1">
    <property type="nucleotide sequence ID" value="NZ_CP037952.1"/>
</dbReference>
<comment type="caution">
    <text evidence="2">The sequence shown here is derived from an EMBL/GenBank/DDBJ whole genome shotgun (WGS) entry which is preliminary data.</text>
</comment>
<dbReference type="PANTHER" id="PTHR39569:SF1">
    <property type="entry name" value="INORGANIC TRIPHOSPHATASE"/>
    <property type="match status" value="1"/>
</dbReference>
<dbReference type="EMBL" id="QYYH01000024">
    <property type="protein sequence ID" value="RJY18372.1"/>
    <property type="molecule type" value="Genomic_DNA"/>
</dbReference>
<evidence type="ECO:0000259" key="1">
    <source>
        <dbReference type="PROSITE" id="PS51707"/>
    </source>
</evidence>
<dbReference type="GO" id="GO:0046872">
    <property type="term" value="F:metal ion binding"/>
    <property type="evidence" value="ECO:0007669"/>
    <property type="project" value="TreeGrafter"/>
</dbReference>
<name>A0A3A6TZ10_9GAMM</name>
<dbReference type="Pfam" id="PF01928">
    <property type="entry name" value="CYTH"/>
    <property type="match status" value="1"/>
</dbReference>
<feature type="domain" description="CYTH" evidence="1">
    <location>
        <begin position="2"/>
        <end position="207"/>
    </location>
</feature>
<dbReference type="InterPro" id="IPR023577">
    <property type="entry name" value="CYTH_domain"/>
</dbReference>